<feature type="region of interest" description="Disordered" evidence="1">
    <location>
        <begin position="32"/>
        <end position="52"/>
    </location>
</feature>
<name>A0A0W8G9C9_9ZZZZ</name>
<proteinExistence type="predicted"/>
<evidence type="ECO:0000313" key="2">
    <source>
        <dbReference type="EMBL" id="KUG29751.1"/>
    </source>
</evidence>
<accession>A0A0W8G9C9</accession>
<organism evidence="2">
    <name type="scientific">hydrocarbon metagenome</name>
    <dbReference type="NCBI Taxonomy" id="938273"/>
    <lineage>
        <taxon>unclassified sequences</taxon>
        <taxon>metagenomes</taxon>
        <taxon>ecological metagenomes</taxon>
    </lineage>
</organism>
<dbReference type="AlphaFoldDB" id="A0A0W8G9C9"/>
<evidence type="ECO:0000256" key="1">
    <source>
        <dbReference type="SAM" id="MobiDB-lite"/>
    </source>
</evidence>
<reference evidence="2" key="1">
    <citation type="journal article" date="2015" name="Proc. Natl. Acad. Sci. U.S.A.">
        <title>Networks of energetic and metabolic interactions define dynamics in microbial communities.</title>
        <authorList>
            <person name="Embree M."/>
            <person name="Liu J.K."/>
            <person name="Al-Bassam M.M."/>
            <person name="Zengler K."/>
        </authorList>
    </citation>
    <scope>NUCLEOTIDE SEQUENCE</scope>
</reference>
<sequence length="52" mass="5573">MFRIVRRKGTGRNGPCLFQEATMLRPAHGGIFFSASGGNGPGNGNPVEVWRA</sequence>
<comment type="caution">
    <text evidence="2">The sequence shown here is derived from an EMBL/GenBank/DDBJ whole genome shotgun (WGS) entry which is preliminary data.</text>
</comment>
<gene>
    <name evidence="2" type="ORF">ASZ90_000366</name>
</gene>
<protein>
    <submittedName>
        <fullName evidence="2">Uncharacterized protein</fullName>
    </submittedName>
</protein>
<dbReference type="EMBL" id="LNQE01000043">
    <property type="protein sequence ID" value="KUG29751.1"/>
    <property type="molecule type" value="Genomic_DNA"/>
</dbReference>